<sequence length="369" mass="41332">MKQRTLYLVRHGKVAFPGGERRCIGRTDLKLSEEGEAQARALAHVFRDYGKDGLTVYTSPLVRAVRTAELLSGGRFPVIIKDGLQELDMGEWENMPLSQIKKTLESEPEGGETRAAGLRRFQTAVSGILKESSGDIVCVAHAGINCCFLSFLLGTPLETSRGLRQPYGGFSRIEIRESEVEGDKETEKVEMRVVSYGIMPQNAPDEETCGALFERYRTPENVRRHCRMVQKKAIEIGKELNRYGAGLDLKLISASALLHDILRTEPDHAKQGAAVLDREGYPEAADIIRRHHDFVLDEAVIPGGLPGEADVVYLADKLVCGEKEVTLEERFRLKMERFEREGNDTARRHCMRRFAEAQAVEKKIRGYTG</sequence>
<dbReference type="InterPro" id="IPR013078">
    <property type="entry name" value="His_Pase_superF_clade-1"/>
</dbReference>
<keyword evidence="3" id="KW-1185">Reference proteome</keyword>
<dbReference type="EMBL" id="JAJEQX010000004">
    <property type="protein sequence ID" value="MCC2253447.1"/>
    <property type="molecule type" value="Genomic_DNA"/>
</dbReference>
<dbReference type="SMART" id="SM00855">
    <property type="entry name" value="PGAM"/>
    <property type="match status" value="1"/>
</dbReference>
<dbReference type="InterPro" id="IPR006675">
    <property type="entry name" value="HDIG_dom"/>
</dbReference>
<evidence type="ECO:0000313" key="3">
    <source>
        <dbReference type="Proteomes" id="UP001198151"/>
    </source>
</evidence>
<dbReference type="SUPFAM" id="SSF53254">
    <property type="entry name" value="Phosphoglycerate mutase-like"/>
    <property type="match status" value="1"/>
</dbReference>
<dbReference type="InterPro" id="IPR003607">
    <property type="entry name" value="HD/PDEase_dom"/>
</dbReference>
<evidence type="ECO:0000259" key="1">
    <source>
        <dbReference type="PROSITE" id="PS51831"/>
    </source>
</evidence>
<dbReference type="InterPro" id="IPR006674">
    <property type="entry name" value="HD_domain"/>
</dbReference>
<evidence type="ECO:0000313" key="2">
    <source>
        <dbReference type="EMBL" id="MCC2253447.1"/>
    </source>
</evidence>
<reference evidence="2 3" key="1">
    <citation type="submission" date="2021-10" db="EMBL/GenBank/DDBJ databases">
        <title>Anaerobic single-cell dispensing facilitates the cultivation of human gut bacteria.</title>
        <authorList>
            <person name="Afrizal A."/>
        </authorList>
    </citation>
    <scope>NUCLEOTIDE SEQUENCE [LARGE SCALE GENOMIC DNA]</scope>
    <source>
        <strain evidence="2 3">CLA-AA-H200</strain>
    </source>
</reference>
<name>A0ABS8FWA7_9FIRM</name>
<proteinExistence type="predicted"/>
<dbReference type="InterPro" id="IPR050275">
    <property type="entry name" value="PGM_Phosphatase"/>
</dbReference>
<organism evidence="2 3">
    <name type="scientific">Ruminococcus turbiniformis</name>
    <dbReference type="NCBI Taxonomy" id="2881258"/>
    <lineage>
        <taxon>Bacteria</taxon>
        <taxon>Bacillati</taxon>
        <taxon>Bacillota</taxon>
        <taxon>Clostridia</taxon>
        <taxon>Eubacteriales</taxon>
        <taxon>Oscillospiraceae</taxon>
        <taxon>Ruminococcus</taxon>
    </lineage>
</organism>
<gene>
    <name evidence="2" type="ORF">LKD70_03170</name>
</gene>
<protein>
    <submittedName>
        <fullName evidence="2">Histidine phosphatase family protein</fullName>
    </submittedName>
</protein>
<dbReference type="InterPro" id="IPR029033">
    <property type="entry name" value="His_PPase_superfam"/>
</dbReference>
<dbReference type="Proteomes" id="UP001198151">
    <property type="component" value="Unassembled WGS sequence"/>
</dbReference>
<comment type="caution">
    <text evidence="2">The sequence shown here is derived from an EMBL/GenBank/DDBJ whole genome shotgun (WGS) entry which is preliminary data.</text>
</comment>
<dbReference type="NCBIfam" id="TIGR00277">
    <property type="entry name" value="HDIG"/>
    <property type="match status" value="1"/>
</dbReference>
<dbReference type="CDD" id="cd07067">
    <property type="entry name" value="HP_PGM_like"/>
    <property type="match status" value="1"/>
</dbReference>
<dbReference type="Gene3D" id="1.10.3210.10">
    <property type="entry name" value="Hypothetical protein af1432"/>
    <property type="match status" value="1"/>
</dbReference>
<dbReference type="PANTHER" id="PTHR48100">
    <property type="entry name" value="BROAD-SPECIFICITY PHOSPHATASE YOR283W-RELATED"/>
    <property type="match status" value="1"/>
</dbReference>
<accession>A0ABS8FWA7</accession>
<dbReference type="RefSeq" id="WP_227706603.1">
    <property type="nucleotide sequence ID" value="NZ_JAJEQX010000004.1"/>
</dbReference>
<dbReference type="SUPFAM" id="SSF109604">
    <property type="entry name" value="HD-domain/PDEase-like"/>
    <property type="match status" value="1"/>
</dbReference>
<feature type="domain" description="HD" evidence="1">
    <location>
        <begin position="222"/>
        <end position="321"/>
    </location>
</feature>
<dbReference type="CDD" id="cd00077">
    <property type="entry name" value="HDc"/>
    <property type="match status" value="1"/>
</dbReference>
<dbReference type="Gene3D" id="3.40.50.1240">
    <property type="entry name" value="Phosphoglycerate mutase-like"/>
    <property type="match status" value="1"/>
</dbReference>
<dbReference type="Pfam" id="PF01966">
    <property type="entry name" value="HD"/>
    <property type="match status" value="1"/>
</dbReference>
<dbReference type="PROSITE" id="PS51831">
    <property type="entry name" value="HD"/>
    <property type="match status" value="1"/>
</dbReference>
<dbReference type="Pfam" id="PF00300">
    <property type="entry name" value="His_Phos_1"/>
    <property type="match status" value="1"/>
</dbReference>